<dbReference type="InterPro" id="IPR004613">
    <property type="entry name" value="RNase_J"/>
</dbReference>
<evidence type="ECO:0000256" key="5">
    <source>
        <dbReference type="ARBA" id="ARBA00022801"/>
    </source>
</evidence>
<dbReference type="PROSITE" id="PS01292">
    <property type="entry name" value="UPF0036"/>
    <property type="match status" value="1"/>
</dbReference>
<keyword evidence="9" id="KW-0698">rRNA processing</keyword>
<dbReference type="EC" id="3.1.-.-" evidence="9"/>
<evidence type="ECO:0000256" key="2">
    <source>
        <dbReference type="ARBA" id="ARBA00022722"/>
    </source>
</evidence>
<dbReference type="GO" id="GO:0016787">
    <property type="term" value="F:hydrolase activity"/>
    <property type="evidence" value="ECO:0007669"/>
    <property type="project" value="UniProtKB-KW"/>
</dbReference>
<dbReference type="CDD" id="cd07714">
    <property type="entry name" value="RNaseJ_MBL-fold"/>
    <property type="match status" value="1"/>
</dbReference>
<evidence type="ECO:0000256" key="3">
    <source>
        <dbReference type="ARBA" id="ARBA00022723"/>
    </source>
</evidence>
<proteinExistence type="inferred from homology"/>
<dbReference type="SUPFAM" id="SSF56281">
    <property type="entry name" value="Metallo-hydrolase/oxidoreductase"/>
    <property type="match status" value="1"/>
</dbReference>
<evidence type="ECO:0000256" key="7">
    <source>
        <dbReference type="ARBA" id="ARBA00022839"/>
    </source>
</evidence>
<keyword evidence="1 9" id="KW-0963">Cytoplasm</keyword>
<dbReference type="InterPro" id="IPR036866">
    <property type="entry name" value="RibonucZ/Hydroxyglut_hydro"/>
</dbReference>
<dbReference type="InterPro" id="IPR030854">
    <property type="entry name" value="RNase_J_bac"/>
</dbReference>
<accession>A0ABZ1BLG4</accession>
<dbReference type="InterPro" id="IPR041636">
    <property type="entry name" value="RNase_J_C"/>
</dbReference>
<evidence type="ECO:0000313" key="11">
    <source>
        <dbReference type="EMBL" id="WRP13428.1"/>
    </source>
</evidence>
<dbReference type="InterPro" id="IPR001587">
    <property type="entry name" value="RNase_J_CS"/>
</dbReference>
<comment type="subunit">
    <text evidence="9">Homodimer, may be a subunit of the RNA degradosome.</text>
</comment>
<dbReference type="Pfam" id="PF07521">
    <property type="entry name" value="RMMBL"/>
    <property type="match status" value="1"/>
</dbReference>
<dbReference type="PANTHER" id="PTHR43694">
    <property type="entry name" value="RIBONUCLEASE J"/>
    <property type="match status" value="1"/>
</dbReference>
<comment type="subcellular location">
    <subcellularLocation>
        <location evidence="9">Cytoplasm</location>
    </subcellularLocation>
</comment>
<dbReference type="Gene3D" id="3.60.15.10">
    <property type="entry name" value="Ribonuclease Z/Hydroxyacylglutathione hydrolase-like"/>
    <property type="match status" value="1"/>
</dbReference>
<dbReference type="InterPro" id="IPR001279">
    <property type="entry name" value="Metallo-B-lactamas"/>
</dbReference>
<keyword evidence="2 9" id="KW-0540">Nuclease</keyword>
<protein>
    <recommendedName>
        <fullName evidence="9">Ribonuclease J</fullName>
        <shortName evidence="9">RNase J</shortName>
        <ecNumber evidence="9">3.1.-.-</ecNumber>
    </recommendedName>
</protein>
<comment type="similarity">
    <text evidence="9">Belongs to the metallo-beta-lactamase superfamily. RNA-metabolizing metallo-beta-lactamase-like family. Bacterial RNase J subfamily.</text>
</comment>
<dbReference type="Gene3D" id="3.10.20.580">
    <property type="match status" value="1"/>
</dbReference>
<dbReference type="PANTHER" id="PTHR43694:SF1">
    <property type="entry name" value="RIBONUCLEASE J"/>
    <property type="match status" value="1"/>
</dbReference>
<keyword evidence="6" id="KW-0862">Zinc</keyword>
<dbReference type="Pfam" id="PF00753">
    <property type="entry name" value="Lactamase_B"/>
    <property type="match status" value="1"/>
</dbReference>
<dbReference type="HAMAP" id="MF_01491">
    <property type="entry name" value="RNase_J_bact"/>
    <property type="match status" value="1"/>
</dbReference>
<dbReference type="EMBL" id="CP141614">
    <property type="protein sequence ID" value="WRP13428.1"/>
    <property type="molecule type" value="Genomic_DNA"/>
</dbReference>
<dbReference type="PIRSF" id="PIRSF004803">
    <property type="entry name" value="RnjA"/>
    <property type="match status" value="1"/>
</dbReference>
<evidence type="ECO:0000256" key="6">
    <source>
        <dbReference type="ARBA" id="ARBA00022833"/>
    </source>
</evidence>
<organism evidence="11 12">
    <name type="scientific">Geochorda subterranea</name>
    <dbReference type="NCBI Taxonomy" id="3109564"/>
    <lineage>
        <taxon>Bacteria</taxon>
        <taxon>Bacillati</taxon>
        <taxon>Bacillota</taxon>
        <taxon>Limnochordia</taxon>
        <taxon>Limnochordales</taxon>
        <taxon>Geochordaceae</taxon>
        <taxon>Geochorda</taxon>
    </lineage>
</organism>
<name>A0ABZ1BLG4_9FIRM</name>
<evidence type="ECO:0000256" key="1">
    <source>
        <dbReference type="ARBA" id="ARBA00022490"/>
    </source>
</evidence>
<reference evidence="12" key="1">
    <citation type="submission" date="2023-12" db="EMBL/GenBank/DDBJ databases">
        <title>Novel isolates from deep terrestrial aquifers shed light on the physiology and ecology of the class Limnochordia.</title>
        <authorList>
            <person name="Karnachuk O.V."/>
            <person name="Lukina A.P."/>
            <person name="Avakyan M.R."/>
            <person name="Kadnikov V."/>
            <person name="Begmatov S."/>
            <person name="Beletsky A.V."/>
            <person name="Mardanov A.V."/>
            <person name="Ravin N.V."/>
        </authorList>
    </citation>
    <scope>NUCLEOTIDE SEQUENCE [LARGE SCALE GENOMIC DNA]</scope>
    <source>
        <strain evidence="12">LN</strain>
    </source>
</reference>
<keyword evidence="12" id="KW-1185">Reference proteome</keyword>
<keyword evidence="5 9" id="KW-0378">Hydrolase</keyword>
<gene>
    <name evidence="9" type="primary">rnj</name>
    <name evidence="11" type="ORF">VLY81_08175</name>
</gene>
<dbReference type="Pfam" id="PF22505">
    <property type="entry name" value="RNase_J_b_CASP"/>
    <property type="match status" value="1"/>
</dbReference>
<dbReference type="Gene3D" id="3.40.50.10710">
    <property type="entry name" value="Metallo-hydrolase/oxidoreductase"/>
    <property type="match status" value="1"/>
</dbReference>
<feature type="binding site" evidence="9">
    <location>
        <begin position="369"/>
        <end position="373"/>
    </location>
    <ligand>
        <name>substrate</name>
    </ligand>
</feature>
<feature type="domain" description="Metallo-beta-lactamase" evidence="10">
    <location>
        <begin position="25"/>
        <end position="220"/>
    </location>
</feature>
<evidence type="ECO:0000256" key="4">
    <source>
        <dbReference type="ARBA" id="ARBA00022759"/>
    </source>
</evidence>
<dbReference type="InterPro" id="IPR042173">
    <property type="entry name" value="RNase_J_2"/>
</dbReference>
<keyword evidence="7 9" id="KW-0269">Exonuclease</keyword>
<evidence type="ECO:0000256" key="8">
    <source>
        <dbReference type="ARBA" id="ARBA00022884"/>
    </source>
</evidence>
<sequence length="560" mass="61188">MSSKGMGSNGPAVQLIPLGGLGEIGKNMLLLETEKEILVIDAGVMFPEEEMLGIDLVIPDMSYLWERRQKVRAVLLTHGHEDHIGALPYLLREIRVPVYGTRLTLGLVRARLAEHRLDFDPVLVEVKPGERHRPGSFDVEFIHLNHSIPGAVAIAAHTPAGIVLHVTDFKFDQTPIDNQPADYHRLAELGKQGVAVLLSDSTNAERPGWTPSERSVGQSLLEVFQRAPGRVLLATFATNVHRIQQAIDAAVATGRKVAVVGRSMENVVGIASELDYLHIPPGTLVGLDEIGRRPHDRLVILTTGSQGEPMSALSRMASGDHRQVAIVPGDTVVISAHPIPGNERLVGRTINLLFKLGANVIYEPFEEIHASGHASQEELKLLLNLVRPRFFVPVHGEYRMLVKHARLAREVGIAPDRVLLVENGDVLELSGQRLVRRGSVPAGQVFVDGLSVGDVGSVVLRDRRQLAQDGIVVVVATVDARSGELVAGPELVSRGFVYARESEALLEEARQQAKAALLEALHRNGTEWGALKGRVKDALGQFVYERLKRRPMILPIIVEV</sequence>
<evidence type="ECO:0000313" key="12">
    <source>
        <dbReference type="Proteomes" id="UP001333102"/>
    </source>
</evidence>
<dbReference type="InterPro" id="IPR011108">
    <property type="entry name" value="RMMBL"/>
</dbReference>
<dbReference type="Pfam" id="PF17770">
    <property type="entry name" value="RNase_J_C"/>
    <property type="match status" value="1"/>
</dbReference>
<dbReference type="SMART" id="SM00849">
    <property type="entry name" value="Lactamase_B"/>
    <property type="match status" value="1"/>
</dbReference>
<evidence type="ECO:0000256" key="9">
    <source>
        <dbReference type="HAMAP-Rule" id="MF_01491"/>
    </source>
</evidence>
<keyword evidence="8 9" id="KW-0694">RNA-binding</keyword>
<keyword evidence="3" id="KW-0479">Metal-binding</keyword>
<dbReference type="Proteomes" id="UP001333102">
    <property type="component" value="Chromosome"/>
</dbReference>
<dbReference type="InterPro" id="IPR055132">
    <property type="entry name" value="RNase_J_b_CASP"/>
</dbReference>
<evidence type="ECO:0000259" key="10">
    <source>
        <dbReference type="SMART" id="SM00849"/>
    </source>
</evidence>
<dbReference type="NCBIfam" id="TIGR00649">
    <property type="entry name" value="MG423"/>
    <property type="match status" value="1"/>
</dbReference>
<comment type="function">
    <text evidence="9">An RNase that has 5'-3' exonuclease and possibly endonuclease activity. Involved in maturation of rRNA and in some organisms also mRNA maturation and/or decay.</text>
</comment>
<keyword evidence="4 9" id="KW-0255">Endonuclease</keyword>